<dbReference type="EMBL" id="JACHEO010000002">
    <property type="protein sequence ID" value="MBB5347136.1"/>
    <property type="molecule type" value="Genomic_DNA"/>
</dbReference>
<accession>A0A840UQL9</accession>
<dbReference type="RefSeq" id="WP_183348604.1">
    <property type="nucleotide sequence ID" value="NZ_JACHEO010000002.1"/>
</dbReference>
<dbReference type="Pfam" id="PF09723">
    <property type="entry name" value="Zn_ribbon_8"/>
    <property type="match status" value="1"/>
</dbReference>
<proteinExistence type="predicted"/>
<sequence>MPIYEYQCNDCTTIFETLVISATKSDKVVCSHCKGTNVRKILSGSSFRLRSVSSAPTGAQSGCNPRGGFS</sequence>
<feature type="domain" description="Putative regulatory protein FmdB zinc ribbon" evidence="1">
    <location>
        <begin position="1"/>
        <end position="43"/>
    </location>
</feature>
<reference evidence="2 3" key="1">
    <citation type="submission" date="2020-08" db="EMBL/GenBank/DDBJ databases">
        <title>Genomic Encyclopedia of Type Strains, Phase IV (KMG-IV): sequencing the most valuable type-strain genomes for metagenomic binning, comparative biology and taxonomic classification.</title>
        <authorList>
            <person name="Goeker M."/>
        </authorList>
    </citation>
    <scope>NUCLEOTIDE SEQUENCE [LARGE SCALE GENOMIC DNA]</scope>
    <source>
        <strain evidence="2 3">DSM 28570</strain>
    </source>
</reference>
<gene>
    <name evidence="2" type="ORF">HNQ81_000846</name>
</gene>
<dbReference type="SMART" id="SM00834">
    <property type="entry name" value="CxxC_CXXC_SSSS"/>
    <property type="match status" value="1"/>
</dbReference>
<protein>
    <submittedName>
        <fullName evidence="2">Putative FmdB family regulatory protein</fullName>
    </submittedName>
</protein>
<dbReference type="AlphaFoldDB" id="A0A840UQL9"/>
<keyword evidence="3" id="KW-1185">Reference proteome</keyword>
<dbReference type="NCBIfam" id="TIGR02605">
    <property type="entry name" value="CxxC_CxxC_SSSS"/>
    <property type="match status" value="1"/>
</dbReference>
<dbReference type="Proteomes" id="UP000539642">
    <property type="component" value="Unassembled WGS sequence"/>
</dbReference>
<name>A0A840UQL9_9BACT</name>
<evidence type="ECO:0000313" key="2">
    <source>
        <dbReference type="EMBL" id="MBB5347136.1"/>
    </source>
</evidence>
<evidence type="ECO:0000259" key="1">
    <source>
        <dbReference type="SMART" id="SM00834"/>
    </source>
</evidence>
<evidence type="ECO:0000313" key="3">
    <source>
        <dbReference type="Proteomes" id="UP000539642"/>
    </source>
</evidence>
<comment type="caution">
    <text evidence="2">The sequence shown here is derived from an EMBL/GenBank/DDBJ whole genome shotgun (WGS) entry which is preliminary data.</text>
</comment>
<dbReference type="InterPro" id="IPR013429">
    <property type="entry name" value="Regulatory_FmdB_Zinc_ribbon"/>
</dbReference>
<organism evidence="2 3">
    <name type="scientific">Desulfoprunum benzoelyticum</name>
    <dbReference type="NCBI Taxonomy" id="1506996"/>
    <lineage>
        <taxon>Bacteria</taxon>
        <taxon>Pseudomonadati</taxon>
        <taxon>Thermodesulfobacteriota</taxon>
        <taxon>Desulfobulbia</taxon>
        <taxon>Desulfobulbales</taxon>
        <taxon>Desulfobulbaceae</taxon>
        <taxon>Desulfoprunum</taxon>
    </lineage>
</organism>